<evidence type="ECO:0000259" key="5">
    <source>
        <dbReference type="Pfam" id="PF04542"/>
    </source>
</evidence>
<dbReference type="InterPro" id="IPR007627">
    <property type="entry name" value="RNA_pol_sigma70_r2"/>
</dbReference>
<keyword evidence="3" id="KW-0731">Sigma factor</keyword>
<dbReference type="PANTHER" id="PTHR43133">
    <property type="entry name" value="RNA POLYMERASE ECF-TYPE SIGMA FACTO"/>
    <property type="match status" value="1"/>
</dbReference>
<evidence type="ECO:0000259" key="6">
    <source>
        <dbReference type="Pfam" id="PF08281"/>
    </source>
</evidence>
<dbReference type="Gene3D" id="1.10.10.10">
    <property type="entry name" value="Winged helix-like DNA-binding domain superfamily/Winged helix DNA-binding domain"/>
    <property type="match status" value="1"/>
</dbReference>
<organism evidence="7 8">
    <name type="scientific">Chitinophaga niabensis</name>
    <dbReference type="NCBI Taxonomy" id="536979"/>
    <lineage>
        <taxon>Bacteria</taxon>
        <taxon>Pseudomonadati</taxon>
        <taxon>Bacteroidota</taxon>
        <taxon>Chitinophagia</taxon>
        <taxon>Chitinophagales</taxon>
        <taxon>Chitinophagaceae</taxon>
        <taxon>Chitinophaga</taxon>
    </lineage>
</organism>
<dbReference type="InterPro" id="IPR013249">
    <property type="entry name" value="RNA_pol_sigma70_r4_t2"/>
</dbReference>
<feature type="domain" description="RNA polymerase sigma factor 70 region 4 type 2" evidence="6">
    <location>
        <begin position="125"/>
        <end position="172"/>
    </location>
</feature>
<dbReference type="GO" id="GO:0016987">
    <property type="term" value="F:sigma factor activity"/>
    <property type="evidence" value="ECO:0007669"/>
    <property type="project" value="UniProtKB-KW"/>
</dbReference>
<sequence length="200" mass="23347">MKSRPIMNERELLLQLRAGDTGSFAQLYGLYSPRMLGFLLKLTKREEAAREILQEVFIRLWEKRNTLDPDKSFRSYLFRIAENCVVDFFRKAAQDKKLGKQLMDLASERYLHVEENIYEREKSAILNQAINLLPPQRKRVFELCKVEGKSYKEVSLMMGISVSTISDHLLKATRAIRQHILLSDHIATLLSFCIIRLLFP</sequence>
<dbReference type="GO" id="GO:0006352">
    <property type="term" value="P:DNA-templated transcription initiation"/>
    <property type="evidence" value="ECO:0007669"/>
    <property type="project" value="InterPro"/>
</dbReference>
<dbReference type="PANTHER" id="PTHR43133:SF46">
    <property type="entry name" value="RNA POLYMERASE SIGMA-70 FACTOR ECF SUBFAMILY"/>
    <property type="match status" value="1"/>
</dbReference>
<dbReference type="SUPFAM" id="SSF88946">
    <property type="entry name" value="Sigma2 domain of RNA polymerase sigma factors"/>
    <property type="match status" value="1"/>
</dbReference>
<evidence type="ECO:0000313" key="7">
    <source>
        <dbReference type="EMBL" id="SIO55045.1"/>
    </source>
</evidence>
<dbReference type="InterPro" id="IPR036388">
    <property type="entry name" value="WH-like_DNA-bd_sf"/>
</dbReference>
<dbReference type="Proteomes" id="UP000185003">
    <property type="component" value="Unassembled WGS sequence"/>
</dbReference>
<evidence type="ECO:0000256" key="1">
    <source>
        <dbReference type="ARBA" id="ARBA00010641"/>
    </source>
</evidence>
<keyword evidence="4" id="KW-0804">Transcription</keyword>
<dbReference type="NCBIfam" id="TIGR02985">
    <property type="entry name" value="Sig70_bacteroi1"/>
    <property type="match status" value="1"/>
</dbReference>
<dbReference type="STRING" id="536979.SAMN04488055_5715"/>
<name>A0A1N6KEP8_9BACT</name>
<feature type="domain" description="RNA polymerase sigma-70 region 2" evidence="5">
    <location>
        <begin position="27"/>
        <end position="93"/>
    </location>
</feature>
<evidence type="ECO:0000256" key="4">
    <source>
        <dbReference type="ARBA" id="ARBA00023163"/>
    </source>
</evidence>
<dbReference type="InterPro" id="IPR014327">
    <property type="entry name" value="RNA_pol_sigma70_bacteroid"/>
</dbReference>
<protein>
    <submittedName>
        <fullName evidence="7">RNA polymerase sigma-70 factor, ECF subfamily</fullName>
    </submittedName>
</protein>
<dbReference type="InterPro" id="IPR039425">
    <property type="entry name" value="RNA_pol_sigma-70-like"/>
</dbReference>
<evidence type="ECO:0000256" key="3">
    <source>
        <dbReference type="ARBA" id="ARBA00023082"/>
    </source>
</evidence>
<dbReference type="GO" id="GO:0003677">
    <property type="term" value="F:DNA binding"/>
    <property type="evidence" value="ECO:0007669"/>
    <property type="project" value="InterPro"/>
</dbReference>
<dbReference type="InterPro" id="IPR013325">
    <property type="entry name" value="RNA_pol_sigma_r2"/>
</dbReference>
<dbReference type="OrthoDB" id="655312at2"/>
<dbReference type="EMBL" id="FSRA01000002">
    <property type="protein sequence ID" value="SIO55045.1"/>
    <property type="molecule type" value="Genomic_DNA"/>
</dbReference>
<proteinExistence type="inferred from homology"/>
<dbReference type="InterPro" id="IPR014284">
    <property type="entry name" value="RNA_pol_sigma-70_dom"/>
</dbReference>
<evidence type="ECO:0000313" key="8">
    <source>
        <dbReference type="Proteomes" id="UP000185003"/>
    </source>
</evidence>
<accession>A0A1N6KEP8</accession>
<keyword evidence="8" id="KW-1185">Reference proteome</keyword>
<dbReference type="InterPro" id="IPR013324">
    <property type="entry name" value="RNA_pol_sigma_r3/r4-like"/>
</dbReference>
<reference evidence="7 8" key="1">
    <citation type="submission" date="2016-11" db="EMBL/GenBank/DDBJ databases">
        <authorList>
            <person name="Jaros S."/>
            <person name="Januszkiewicz K."/>
            <person name="Wedrychowicz H."/>
        </authorList>
    </citation>
    <scope>NUCLEOTIDE SEQUENCE [LARGE SCALE GENOMIC DNA]</scope>
    <source>
        <strain evidence="7 8">DSM 24787</strain>
    </source>
</reference>
<keyword evidence="2" id="KW-0805">Transcription regulation</keyword>
<dbReference type="NCBIfam" id="TIGR02937">
    <property type="entry name" value="sigma70-ECF"/>
    <property type="match status" value="1"/>
</dbReference>
<dbReference type="Pfam" id="PF08281">
    <property type="entry name" value="Sigma70_r4_2"/>
    <property type="match status" value="1"/>
</dbReference>
<dbReference type="SUPFAM" id="SSF88659">
    <property type="entry name" value="Sigma3 and sigma4 domains of RNA polymerase sigma factors"/>
    <property type="match status" value="1"/>
</dbReference>
<gene>
    <name evidence="7" type="ORF">SAMN04488055_5715</name>
</gene>
<dbReference type="Gene3D" id="1.10.1740.10">
    <property type="match status" value="1"/>
</dbReference>
<evidence type="ECO:0000256" key="2">
    <source>
        <dbReference type="ARBA" id="ARBA00023015"/>
    </source>
</evidence>
<comment type="similarity">
    <text evidence="1">Belongs to the sigma-70 factor family. ECF subfamily.</text>
</comment>
<dbReference type="AlphaFoldDB" id="A0A1N6KEP8"/>
<dbReference type="Pfam" id="PF04542">
    <property type="entry name" value="Sigma70_r2"/>
    <property type="match status" value="1"/>
</dbReference>